<reference evidence="1 2" key="1">
    <citation type="submission" date="2019-06" db="EMBL/GenBank/DDBJ databases">
        <title>Genomic Encyclopedia of Archaeal and Bacterial Type Strains, Phase II (KMG-II): from individual species to whole genera.</title>
        <authorList>
            <person name="Goeker M."/>
        </authorList>
    </citation>
    <scope>NUCLEOTIDE SEQUENCE [LARGE SCALE GENOMIC DNA]</scope>
    <source>
        <strain evidence="1 2">DSM 18423</strain>
    </source>
</reference>
<dbReference type="AlphaFoldDB" id="A0A543K8T6"/>
<evidence type="ECO:0000313" key="2">
    <source>
        <dbReference type="Proteomes" id="UP000320582"/>
    </source>
</evidence>
<keyword evidence="2" id="KW-1185">Reference proteome</keyword>
<gene>
    <name evidence="1" type="ORF">BD293_0040</name>
</gene>
<evidence type="ECO:0000313" key="1">
    <source>
        <dbReference type="EMBL" id="TQM91489.1"/>
    </source>
</evidence>
<sequence length="83" mass="8912">MPSSSGGCWQEAGFAKLRAMVVVLDVPGPLLTVGMTTAPRCSFSRTGHSCIAQHRSSRATEPGAEVLSPLGITPEPRRYLSRW</sequence>
<comment type="caution">
    <text evidence="1">The sequence shown here is derived from an EMBL/GenBank/DDBJ whole genome shotgun (WGS) entry which is preliminary data.</text>
</comment>
<protein>
    <submittedName>
        <fullName evidence="1">Uncharacterized protein</fullName>
    </submittedName>
</protein>
<dbReference type="EMBL" id="VFPT01000001">
    <property type="protein sequence ID" value="TQM91489.1"/>
    <property type="molecule type" value="Genomic_DNA"/>
</dbReference>
<organism evidence="1 2">
    <name type="scientific">Roseinatronobacter monicus</name>
    <dbReference type="NCBI Taxonomy" id="393481"/>
    <lineage>
        <taxon>Bacteria</taxon>
        <taxon>Pseudomonadati</taxon>
        <taxon>Pseudomonadota</taxon>
        <taxon>Alphaproteobacteria</taxon>
        <taxon>Rhodobacterales</taxon>
        <taxon>Paracoccaceae</taxon>
        <taxon>Roseinatronobacter</taxon>
    </lineage>
</organism>
<proteinExistence type="predicted"/>
<accession>A0A543K8T6</accession>
<name>A0A543K8T6_9RHOB</name>
<dbReference type="Proteomes" id="UP000320582">
    <property type="component" value="Unassembled WGS sequence"/>
</dbReference>